<keyword evidence="2" id="KW-1185">Reference proteome</keyword>
<comment type="caution">
    <text evidence="1">The sequence shown here is derived from an EMBL/GenBank/DDBJ whole genome shotgun (WGS) entry which is preliminary data.</text>
</comment>
<sequence length="112" mass="12062">MVAMVASFEVPPNVSLSQVKRERYAPGGWRLPASASKLAMRVRAPRNVLLPSNVAGVRIALAPPLHGSRRAGLAGTGCEAEAHGVLKGELVEGGRDRQEYVHGIKTYREHLL</sequence>
<dbReference type="Proteomes" id="UP000807025">
    <property type="component" value="Unassembled WGS sequence"/>
</dbReference>
<reference evidence="1" key="1">
    <citation type="submission" date="2020-11" db="EMBL/GenBank/DDBJ databases">
        <authorList>
            <consortium name="DOE Joint Genome Institute"/>
            <person name="Ahrendt S."/>
            <person name="Riley R."/>
            <person name="Andreopoulos W."/>
            <person name="Labutti K."/>
            <person name="Pangilinan J."/>
            <person name="Ruiz-Duenas F.J."/>
            <person name="Barrasa J.M."/>
            <person name="Sanchez-Garcia M."/>
            <person name="Camarero S."/>
            <person name="Miyauchi S."/>
            <person name="Serrano A."/>
            <person name="Linde D."/>
            <person name="Babiker R."/>
            <person name="Drula E."/>
            <person name="Ayuso-Fernandez I."/>
            <person name="Pacheco R."/>
            <person name="Padilla G."/>
            <person name="Ferreira P."/>
            <person name="Barriuso J."/>
            <person name="Kellner H."/>
            <person name="Castanera R."/>
            <person name="Alfaro M."/>
            <person name="Ramirez L."/>
            <person name="Pisabarro A.G."/>
            <person name="Kuo A."/>
            <person name="Tritt A."/>
            <person name="Lipzen A."/>
            <person name="He G."/>
            <person name="Yan M."/>
            <person name="Ng V."/>
            <person name="Cullen D."/>
            <person name="Martin F."/>
            <person name="Rosso M.-N."/>
            <person name="Henrissat B."/>
            <person name="Hibbett D."/>
            <person name="Martinez A.T."/>
            <person name="Grigoriev I.V."/>
        </authorList>
    </citation>
    <scope>NUCLEOTIDE SEQUENCE</scope>
    <source>
        <strain evidence="1">ATCC 90797</strain>
    </source>
</reference>
<accession>A0A9P5ZH43</accession>
<name>A0A9P5ZH43_PLEER</name>
<dbReference type="AlphaFoldDB" id="A0A9P5ZH43"/>
<evidence type="ECO:0000313" key="1">
    <source>
        <dbReference type="EMBL" id="KAF9487361.1"/>
    </source>
</evidence>
<organism evidence="1 2">
    <name type="scientific">Pleurotus eryngii</name>
    <name type="common">Boletus of the steppes</name>
    <dbReference type="NCBI Taxonomy" id="5323"/>
    <lineage>
        <taxon>Eukaryota</taxon>
        <taxon>Fungi</taxon>
        <taxon>Dikarya</taxon>
        <taxon>Basidiomycota</taxon>
        <taxon>Agaricomycotina</taxon>
        <taxon>Agaricomycetes</taxon>
        <taxon>Agaricomycetidae</taxon>
        <taxon>Agaricales</taxon>
        <taxon>Pleurotineae</taxon>
        <taxon>Pleurotaceae</taxon>
        <taxon>Pleurotus</taxon>
    </lineage>
</organism>
<dbReference type="EMBL" id="MU154786">
    <property type="protein sequence ID" value="KAF9487361.1"/>
    <property type="molecule type" value="Genomic_DNA"/>
</dbReference>
<gene>
    <name evidence="1" type="ORF">BDN71DRAFT_1594546</name>
</gene>
<proteinExistence type="predicted"/>
<protein>
    <submittedName>
        <fullName evidence="1">Uncharacterized protein</fullName>
    </submittedName>
</protein>
<evidence type="ECO:0000313" key="2">
    <source>
        <dbReference type="Proteomes" id="UP000807025"/>
    </source>
</evidence>